<evidence type="ECO:0000313" key="2">
    <source>
        <dbReference type="EMBL" id="MXQ95078.1"/>
    </source>
</evidence>
<organism evidence="2 3">
    <name type="scientific">Bos mutus</name>
    <name type="common">wild yak</name>
    <dbReference type="NCBI Taxonomy" id="72004"/>
    <lineage>
        <taxon>Eukaryota</taxon>
        <taxon>Metazoa</taxon>
        <taxon>Chordata</taxon>
        <taxon>Craniata</taxon>
        <taxon>Vertebrata</taxon>
        <taxon>Euteleostomi</taxon>
        <taxon>Mammalia</taxon>
        <taxon>Eutheria</taxon>
        <taxon>Laurasiatheria</taxon>
        <taxon>Artiodactyla</taxon>
        <taxon>Ruminantia</taxon>
        <taxon>Pecora</taxon>
        <taxon>Bovidae</taxon>
        <taxon>Bovinae</taxon>
        <taxon>Bos</taxon>
    </lineage>
</organism>
<proteinExistence type="predicted"/>
<reference evidence="2" key="1">
    <citation type="submission" date="2019-10" db="EMBL/GenBank/DDBJ databases">
        <title>The sequence and de novo assembly of the wild yak genome.</title>
        <authorList>
            <person name="Liu Y."/>
        </authorList>
    </citation>
    <scope>NUCLEOTIDE SEQUENCE [LARGE SCALE GENOMIC DNA]</scope>
    <source>
        <strain evidence="2">WY2019</strain>
    </source>
</reference>
<dbReference type="Proteomes" id="UP000322234">
    <property type="component" value="Unassembled WGS sequence"/>
</dbReference>
<name>A0A6B0RY34_9CETA</name>
<evidence type="ECO:0000313" key="3">
    <source>
        <dbReference type="Proteomes" id="UP000322234"/>
    </source>
</evidence>
<protein>
    <submittedName>
        <fullName evidence="2">Uncharacterized protein</fullName>
    </submittedName>
</protein>
<evidence type="ECO:0000256" key="1">
    <source>
        <dbReference type="SAM" id="MobiDB-lite"/>
    </source>
</evidence>
<dbReference type="EMBL" id="VBQZ03000126">
    <property type="protein sequence ID" value="MXQ95078.1"/>
    <property type="molecule type" value="Genomic_DNA"/>
</dbReference>
<accession>A0A6B0RY34</accession>
<gene>
    <name evidence="2" type="ORF">E5288_WYG010469</name>
</gene>
<feature type="region of interest" description="Disordered" evidence="1">
    <location>
        <begin position="40"/>
        <end position="78"/>
    </location>
</feature>
<dbReference type="AlphaFoldDB" id="A0A6B0RY34"/>
<sequence>MPAEEAGPRRLSSLSKTPQEQYKLQFSNQTPKVVDCYLTGLGSHDPLGRTEKPMKQKSAKGRGSFPTPSPPTSSVKGINDTEHILSFGEEAHKIGGEFMVGPGEREMESAQTPCHNPADRTLP</sequence>
<comment type="caution">
    <text evidence="2">The sequence shown here is derived from an EMBL/GenBank/DDBJ whole genome shotgun (WGS) entry which is preliminary data.</text>
</comment>
<keyword evidence="3" id="KW-1185">Reference proteome</keyword>